<name>A0AAW1GQA0_SAPOF</name>
<sequence length="160" mass="18611">MDQNLPIVSKKLLNMMRVVFYILKKSINKKKLLLDLNLLIKRGKFVAGKTLTNLLFHHNHHNNHHVSATFEDEYEFSCTNSPLYRHYFTTTTKSKTNHLDQIVSVEDKFDFTGLRSPVARKLRITDSPYPVNNEGGDVHVDAAAEEFIKRFYSQLRQQSC</sequence>
<organism evidence="1 2">
    <name type="scientific">Saponaria officinalis</name>
    <name type="common">Common soapwort</name>
    <name type="synonym">Lychnis saponaria</name>
    <dbReference type="NCBI Taxonomy" id="3572"/>
    <lineage>
        <taxon>Eukaryota</taxon>
        <taxon>Viridiplantae</taxon>
        <taxon>Streptophyta</taxon>
        <taxon>Embryophyta</taxon>
        <taxon>Tracheophyta</taxon>
        <taxon>Spermatophyta</taxon>
        <taxon>Magnoliopsida</taxon>
        <taxon>eudicotyledons</taxon>
        <taxon>Gunneridae</taxon>
        <taxon>Pentapetalae</taxon>
        <taxon>Caryophyllales</taxon>
        <taxon>Caryophyllaceae</taxon>
        <taxon>Caryophylleae</taxon>
        <taxon>Saponaria</taxon>
    </lineage>
</organism>
<accession>A0AAW1GQA0</accession>
<comment type="caution">
    <text evidence="1">The sequence shown here is derived from an EMBL/GenBank/DDBJ whole genome shotgun (WGS) entry which is preliminary data.</text>
</comment>
<dbReference type="Proteomes" id="UP001443914">
    <property type="component" value="Unassembled WGS sequence"/>
</dbReference>
<proteinExistence type="predicted"/>
<dbReference type="PANTHER" id="PTHR33265">
    <property type="entry name" value="AVR9/CF-9 RAPIDLY ELICITED PROTEIN-RELATED"/>
    <property type="match status" value="1"/>
</dbReference>
<protein>
    <recommendedName>
        <fullName evidence="3">Avr9/Cf-9 rapidly elicited protein</fullName>
    </recommendedName>
</protein>
<dbReference type="PANTHER" id="PTHR33265:SF8">
    <property type="entry name" value="AVR9_CF-9 RAPIDLY ELICITED PROTEIN 146"/>
    <property type="match status" value="1"/>
</dbReference>
<dbReference type="EMBL" id="JBDFQZ010000014">
    <property type="protein sequence ID" value="KAK9666072.1"/>
    <property type="molecule type" value="Genomic_DNA"/>
</dbReference>
<dbReference type="Pfam" id="PF05553">
    <property type="entry name" value="DUF761"/>
    <property type="match status" value="1"/>
</dbReference>
<evidence type="ECO:0008006" key="3">
    <source>
        <dbReference type="Google" id="ProtNLM"/>
    </source>
</evidence>
<dbReference type="AlphaFoldDB" id="A0AAW1GQA0"/>
<evidence type="ECO:0000313" key="1">
    <source>
        <dbReference type="EMBL" id="KAK9666072.1"/>
    </source>
</evidence>
<dbReference type="InterPro" id="IPR008480">
    <property type="entry name" value="DUF761_pln"/>
</dbReference>
<evidence type="ECO:0000313" key="2">
    <source>
        <dbReference type="Proteomes" id="UP001443914"/>
    </source>
</evidence>
<gene>
    <name evidence="1" type="ORF">RND81_14G158300</name>
</gene>
<reference evidence="1" key="1">
    <citation type="submission" date="2024-03" db="EMBL/GenBank/DDBJ databases">
        <title>WGS assembly of Saponaria officinalis var. Norfolk2.</title>
        <authorList>
            <person name="Jenkins J."/>
            <person name="Shu S."/>
            <person name="Grimwood J."/>
            <person name="Barry K."/>
            <person name="Goodstein D."/>
            <person name="Schmutz J."/>
            <person name="Leebens-Mack J."/>
            <person name="Osbourn A."/>
        </authorList>
    </citation>
    <scope>NUCLEOTIDE SEQUENCE [LARGE SCALE GENOMIC DNA]</scope>
    <source>
        <strain evidence="1">JIC</strain>
    </source>
</reference>
<keyword evidence="2" id="KW-1185">Reference proteome</keyword>